<feature type="domain" description="Succinylglutamate desuccinylase/Aspartoacylase catalytic" evidence="5">
    <location>
        <begin position="33"/>
        <end position="202"/>
    </location>
</feature>
<dbReference type="InterPro" id="IPR053138">
    <property type="entry name" value="N-alpha-Ac-DABA_deacetylase"/>
</dbReference>
<keyword evidence="2" id="KW-0479">Metal-binding</keyword>
<gene>
    <name evidence="6" type="ORF">SAMN05216241_10559</name>
</gene>
<keyword evidence="3" id="KW-0378">Hydrolase</keyword>
<evidence type="ECO:0000256" key="2">
    <source>
        <dbReference type="ARBA" id="ARBA00022723"/>
    </source>
</evidence>
<dbReference type="STRING" id="1082479.SAMN05216241_10559"/>
<organism evidence="6 7">
    <name type="scientific">Limimonas halophila</name>
    <dbReference type="NCBI Taxonomy" id="1082479"/>
    <lineage>
        <taxon>Bacteria</taxon>
        <taxon>Pseudomonadati</taxon>
        <taxon>Pseudomonadota</taxon>
        <taxon>Alphaproteobacteria</taxon>
        <taxon>Rhodospirillales</taxon>
        <taxon>Rhodovibrionaceae</taxon>
        <taxon>Limimonas</taxon>
    </lineage>
</organism>
<comment type="cofactor">
    <cofactor evidence="1">
        <name>Zn(2+)</name>
        <dbReference type="ChEBI" id="CHEBI:29105"/>
    </cofactor>
</comment>
<evidence type="ECO:0000256" key="1">
    <source>
        <dbReference type="ARBA" id="ARBA00001947"/>
    </source>
</evidence>
<dbReference type="AlphaFoldDB" id="A0A1G7RAV1"/>
<dbReference type="InterPro" id="IPR055438">
    <property type="entry name" value="AstE_AspA_cat"/>
</dbReference>
<dbReference type="Gene3D" id="3.40.630.10">
    <property type="entry name" value="Zn peptidases"/>
    <property type="match status" value="1"/>
</dbReference>
<protein>
    <recommendedName>
        <fullName evidence="5">Succinylglutamate desuccinylase/Aspartoacylase catalytic domain-containing protein</fullName>
    </recommendedName>
</protein>
<keyword evidence="7" id="KW-1185">Reference proteome</keyword>
<evidence type="ECO:0000256" key="3">
    <source>
        <dbReference type="ARBA" id="ARBA00022801"/>
    </source>
</evidence>
<evidence type="ECO:0000313" key="6">
    <source>
        <dbReference type="EMBL" id="SDG07804.1"/>
    </source>
</evidence>
<evidence type="ECO:0000313" key="7">
    <source>
        <dbReference type="Proteomes" id="UP000199415"/>
    </source>
</evidence>
<dbReference type="EMBL" id="FNCE01000005">
    <property type="protein sequence ID" value="SDG07804.1"/>
    <property type="molecule type" value="Genomic_DNA"/>
</dbReference>
<keyword evidence="4" id="KW-0862">Zinc</keyword>
<dbReference type="PANTHER" id="PTHR37326:SF1">
    <property type="entry name" value="BLL3975 PROTEIN"/>
    <property type="match status" value="1"/>
</dbReference>
<dbReference type="Proteomes" id="UP000199415">
    <property type="component" value="Unassembled WGS sequence"/>
</dbReference>
<dbReference type="SUPFAM" id="SSF53187">
    <property type="entry name" value="Zn-dependent exopeptidases"/>
    <property type="match status" value="1"/>
</dbReference>
<dbReference type="OrthoDB" id="9782876at2"/>
<sequence length="378" mass="39631">MGGEPIDVPLDVETPGTSRTVRMVRYGDPDARPKAYIQAGVHADETPGYLVARHLLAELDAAQEAGRIAGQVVVVPCANPLGLAQRVTGASPARQDLASGQNFNRGWPDLAAAAAGAGDRLGDDARANLAELRSAMRAALDAQQPEREIDALHRVLAREACDADLALDLHCDDAGLLHLFILPELWPAAADLAGELDCAAVLTAGVTGGSTFSETLSAAWTRLGAAHPDLPIPQGCVAATVELRGFADVDDGLAKRDARALVRALQRRGHLAGDPGPAPQPRCEPTGLDACDILRAPATGAVIYRAELGQQVRGGDPIAELVPLDAGPTARQRAVVHARTDGIVLTRRLHRQAARGDAIAKIAGRTPLAHRQGYLLED</sequence>
<dbReference type="CDD" id="cd06250">
    <property type="entry name" value="M14_PaAOTO_like"/>
    <property type="match status" value="1"/>
</dbReference>
<name>A0A1G7RAV1_9PROT</name>
<evidence type="ECO:0000256" key="4">
    <source>
        <dbReference type="ARBA" id="ARBA00022833"/>
    </source>
</evidence>
<dbReference type="Pfam" id="PF24827">
    <property type="entry name" value="AstE_AspA_cat"/>
    <property type="match status" value="1"/>
</dbReference>
<accession>A0A1G7RAV1</accession>
<proteinExistence type="predicted"/>
<evidence type="ECO:0000259" key="5">
    <source>
        <dbReference type="Pfam" id="PF24827"/>
    </source>
</evidence>
<reference evidence="6 7" key="1">
    <citation type="submission" date="2016-10" db="EMBL/GenBank/DDBJ databases">
        <authorList>
            <person name="de Groot N.N."/>
        </authorList>
    </citation>
    <scope>NUCLEOTIDE SEQUENCE [LARGE SCALE GENOMIC DNA]</scope>
    <source>
        <strain evidence="6 7">DSM 25584</strain>
    </source>
</reference>
<dbReference type="RefSeq" id="WP_090019649.1">
    <property type="nucleotide sequence ID" value="NZ_FNCE01000005.1"/>
</dbReference>
<dbReference type="GO" id="GO:0016788">
    <property type="term" value="F:hydrolase activity, acting on ester bonds"/>
    <property type="evidence" value="ECO:0007669"/>
    <property type="project" value="InterPro"/>
</dbReference>
<dbReference type="GO" id="GO:0046872">
    <property type="term" value="F:metal ion binding"/>
    <property type="evidence" value="ECO:0007669"/>
    <property type="project" value="UniProtKB-KW"/>
</dbReference>
<dbReference type="PANTHER" id="PTHR37326">
    <property type="entry name" value="BLL3975 PROTEIN"/>
    <property type="match status" value="1"/>
</dbReference>